<protein>
    <submittedName>
        <fullName evidence="1">Uncharacterized protein</fullName>
    </submittedName>
</protein>
<accession>A0A2P2PA85</accession>
<dbReference type="EMBL" id="GGEC01071059">
    <property type="protein sequence ID" value="MBX51543.1"/>
    <property type="molecule type" value="Transcribed_RNA"/>
</dbReference>
<name>A0A2P2PA85_RHIMU</name>
<organism evidence="1">
    <name type="scientific">Rhizophora mucronata</name>
    <name type="common">Asiatic mangrove</name>
    <dbReference type="NCBI Taxonomy" id="61149"/>
    <lineage>
        <taxon>Eukaryota</taxon>
        <taxon>Viridiplantae</taxon>
        <taxon>Streptophyta</taxon>
        <taxon>Embryophyta</taxon>
        <taxon>Tracheophyta</taxon>
        <taxon>Spermatophyta</taxon>
        <taxon>Magnoliopsida</taxon>
        <taxon>eudicotyledons</taxon>
        <taxon>Gunneridae</taxon>
        <taxon>Pentapetalae</taxon>
        <taxon>rosids</taxon>
        <taxon>fabids</taxon>
        <taxon>Malpighiales</taxon>
        <taxon>Rhizophoraceae</taxon>
        <taxon>Rhizophora</taxon>
    </lineage>
</organism>
<proteinExistence type="predicted"/>
<evidence type="ECO:0000313" key="1">
    <source>
        <dbReference type="EMBL" id="MBX51543.1"/>
    </source>
</evidence>
<reference evidence="1" key="1">
    <citation type="submission" date="2018-02" db="EMBL/GenBank/DDBJ databases">
        <title>Rhizophora mucronata_Transcriptome.</title>
        <authorList>
            <person name="Meera S.P."/>
            <person name="Sreeshan A."/>
            <person name="Augustine A."/>
        </authorList>
    </citation>
    <scope>NUCLEOTIDE SEQUENCE</scope>
    <source>
        <tissue evidence="1">Leaf</tissue>
    </source>
</reference>
<dbReference type="AlphaFoldDB" id="A0A2P2PA85"/>
<sequence length="35" mass="3867">MSCSVEDNASEIHANGFRVLDSPSHGFNPFKIRFG</sequence>